<gene>
    <name evidence="5" type="ORF">ASZ90_016447</name>
</gene>
<reference evidence="5" key="1">
    <citation type="journal article" date="2015" name="Proc. Natl. Acad. Sci. U.S.A.">
        <title>Networks of energetic and metabolic interactions define dynamics in microbial communities.</title>
        <authorList>
            <person name="Embree M."/>
            <person name="Liu J.K."/>
            <person name="Al-Bassam M.M."/>
            <person name="Zengler K."/>
        </authorList>
    </citation>
    <scope>NUCLEOTIDE SEQUENCE</scope>
</reference>
<keyword evidence="2 5" id="KW-0689">Ribosomal protein</keyword>
<dbReference type="GO" id="GO:0003735">
    <property type="term" value="F:structural constituent of ribosome"/>
    <property type="evidence" value="ECO:0007669"/>
    <property type="project" value="InterPro"/>
</dbReference>
<comment type="similarity">
    <text evidence="1">Belongs to the universal ribosomal protein uL16 family.</text>
</comment>
<accession>A0A0W8EUR9</accession>
<protein>
    <recommendedName>
        <fullName evidence="4">50S ribosomal protein L10e</fullName>
    </recommendedName>
</protein>
<sequence length="184" mass="20521">MVRKPAKMYRNLAKKAYTRREYMGGVPGSKIVQFDMGNLSQDFPLELNLIVEEACQIRHTALEAARISINRKLLKEVGRMNFHLKIRVFPHHVLRENKQATGAGADRVSEGMRLAFGKAVGTAARVMKDQVVFTTYTSPQYMDKAKVAMKAGSHKLPSPAYFTIVERSIRASALPDTPAVNDTA</sequence>
<dbReference type="PROSITE" id="PS01257">
    <property type="entry name" value="RIBOSOMAL_L10E"/>
    <property type="match status" value="1"/>
</dbReference>
<dbReference type="GO" id="GO:1990904">
    <property type="term" value="C:ribonucleoprotein complex"/>
    <property type="evidence" value="ECO:0007669"/>
    <property type="project" value="UniProtKB-KW"/>
</dbReference>
<dbReference type="AlphaFoldDB" id="A0A0W8EUR9"/>
<dbReference type="PANTHER" id="PTHR11726">
    <property type="entry name" value="60S RIBOSOMAL PROTEIN L10"/>
    <property type="match status" value="1"/>
</dbReference>
<dbReference type="SUPFAM" id="SSF54686">
    <property type="entry name" value="Ribosomal protein L16p/L10e"/>
    <property type="match status" value="1"/>
</dbReference>
<evidence type="ECO:0000256" key="4">
    <source>
        <dbReference type="ARBA" id="ARBA00035542"/>
    </source>
</evidence>
<dbReference type="InterPro" id="IPR036920">
    <property type="entry name" value="Ribosomal_uL16_sf"/>
</dbReference>
<evidence type="ECO:0000256" key="2">
    <source>
        <dbReference type="ARBA" id="ARBA00022980"/>
    </source>
</evidence>
<dbReference type="GO" id="GO:0006412">
    <property type="term" value="P:translation"/>
    <property type="evidence" value="ECO:0007669"/>
    <property type="project" value="InterPro"/>
</dbReference>
<dbReference type="PIRSF" id="PIRSF005590">
    <property type="entry name" value="Ribosomal_L10"/>
    <property type="match status" value="1"/>
</dbReference>
<evidence type="ECO:0000313" key="5">
    <source>
        <dbReference type="EMBL" id="KUG12379.1"/>
    </source>
</evidence>
<evidence type="ECO:0000256" key="3">
    <source>
        <dbReference type="ARBA" id="ARBA00023274"/>
    </source>
</evidence>
<proteinExistence type="inferred from homology"/>
<dbReference type="InterPro" id="IPR047873">
    <property type="entry name" value="Ribosomal_uL16"/>
</dbReference>
<dbReference type="CDD" id="cd01433">
    <property type="entry name" value="Ribosomal_L16_L10e"/>
    <property type="match status" value="1"/>
</dbReference>
<dbReference type="NCBIfam" id="NF003239">
    <property type="entry name" value="PRK04199.1-4"/>
    <property type="match status" value="1"/>
</dbReference>
<dbReference type="InterPro" id="IPR018255">
    <property type="entry name" value="Ribosomal_uL16_CS_euk_arc"/>
</dbReference>
<keyword evidence="3" id="KW-0687">Ribonucleoprotein</keyword>
<comment type="caution">
    <text evidence="5">The sequence shown here is derived from an EMBL/GenBank/DDBJ whole genome shotgun (WGS) entry which is preliminary data.</text>
</comment>
<dbReference type="Gene3D" id="3.90.1170.10">
    <property type="entry name" value="Ribosomal protein L10e/L16"/>
    <property type="match status" value="1"/>
</dbReference>
<dbReference type="GO" id="GO:0005840">
    <property type="term" value="C:ribosome"/>
    <property type="evidence" value="ECO:0007669"/>
    <property type="project" value="UniProtKB-KW"/>
</dbReference>
<dbReference type="InterPro" id="IPR022981">
    <property type="entry name" value="Ribosomal_uL16_arc"/>
</dbReference>
<dbReference type="InterPro" id="IPR016180">
    <property type="entry name" value="Ribosomal_uL16_dom"/>
</dbReference>
<name>A0A0W8EUR9_9ZZZZ</name>
<dbReference type="HAMAP" id="MF_00448">
    <property type="entry name" value="Ribosomal_uL16_arch"/>
    <property type="match status" value="1"/>
</dbReference>
<evidence type="ECO:0000256" key="1">
    <source>
        <dbReference type="ARBA" id="ARBA00008931"/>
    </source>
</evidence>
<organism evidence="5">
    <name type="scientific">hydrocarbon metagenome</name>
    <dbReference type="NCBI Taxonomy" id="938273"/>
    <lineage>
        <taxon>unclassified sequences</taxon>
        <taxon>metagenomes</taxon>
        <taxon>ecological metagenomes</taxon>
    </lineage>
</organism>
<dbReference type="Pfam" id="PF00252">
    <property type="entry name" value="Ribosomal_L16"/>
    <property type="match status" value="1"/>
</dbReference>
<dbReference type="NCBIfam" id="NF003238">
    <property type="entry name" value="PRK04199.1-3"/>
    <property type="match status" value="1"/>
</dbReference>
<dbReference type="EMBL" id="LNQE01001729">
    <property type="protein sequence ID" value="KUG12379.1"/>
    <property type="molecule type" value="Genomic_DNA"/>
</dbReference>
<dbReference type="InterPro" id="IPR001197">
    <property type="entry name" value="Ribosomal_uL16_euk_arch"/>
</dbReference>